<evidence type="ECO:0000256" key="1">
    <source>
        <dbReference type="PROSITE-ProRule" id="PRU01109"/>
    </source>
</evidence>
<dbReference type="EMBL" id="JBHZOL010000023">
    <property type="protein sequence ID" value="MFE4105464.1"/>
    <property type="molecule type" value="Genomic_DNA"/>
</dbReference>
<keyword evidence="4" id="KW-1185">Reference proteome</keyword>
<organism evidence="3 4">
    <name type="scientific">Almyronema epifaneia S1</name>
    <dbReference type="NCBI Taxonomy" id="2991925"/>
    <lineage>
        <taxon>Bacteria</taxon>
        <taxon>Bacillati</taxon>
        <taxon>Cyanobacteriota</taxon>
        <taxon>Cyanophyceae</taxon>
        <taxon>Nodosilineales</taxon>
        <taxon>Nodosilineaceae</taxon>
        <taxon>Almyronema</taxon>
        <taxon>Almyronema epifaneia</taxon>
    </lineage>
</organism>
<keyword evidence="1" id="KW-0157">Chromophore</keyword>
<comment type="similarity">
    <text evidence="1">Belongs to the orange carotenoid-binding protein family.</text>
</comment>
<evidence type="ECO:0000259" key="2">
    <source>
        <dbReference type="PROSITE" id="PS51773"/>
    </source>
</evidence>
<keyword evidence="1" id="KW-0472">Membrane</keyword>
<evidence type="ECO:0000313" key="4">
    <source>
        <dbReference type="Proteomes" id="UP001600165"/>
    </source>
</evidence>
<dbReference type="InterPro" id="IPR036917">
    <property type="entry name" value="Orange_carotenoid-bd_N_sf"/>
</dbReference>
<dbReference type="Proteomes" id="UP001600165">
    <property type="component" value="Unassembled WGS sequence"/>
</dbReference>
<reference evidence="3 4" key="1">
    <citation type="submission" date="2024-10" db="EMBL/GenBank/DDBJ databases">
        <authorList>
            <person name="Ratan Roy A."/>
            <person name="Morales Sandoval P.H."/>
            <person name="De Los Santos Villalobos S."/>
            <person name="Chakraborty S."/>
            <person name="Mukherjee J."/>
        </authorList>
    </citation>
    <scope>NUCLEOTIDE SEQUENCE [LARGE SCALE GENOMIC DNA]</scope>
    <source>
        <strain evidence="3 4">S1</strain>
    </source>
</reference>
<dbReference type="SUPFAM" id="SSF81930">
    <property type="entry name" value="Orange carotenoid protein, N-terminal domain"/>
    <property type="match status" value="1"/>
</dbReference>
<dbReference type="InterPro" id="IPR015233">
    <property type="entry name" value="Orange_carotenoid-bd_N"/>
</dbReference>
<dbReference type="Gene3D" id="1.10.2090.10">
    <property type="entry name" value="Orange carotenoid-binding protein, N-terminal domain"/>
    <property type="match status" value="1"/>
</dbReference>
<keyword evidence="1" id="KW-0042">Antenna complex</keyword>
<dbReference type="Pfam" id="PF09150">
    <property type="entry name" value="Carot_N"/>
    <property type="match status" value="1"/>
</dbReference>
<feature type="domain" description="OCP N-terminal" evidence="2">
    <location>
        <begin position="9"/>
        <end position="156"/>
    </location>
</feature>
<keyword evidence="1" id="KW-0605">Phycobilisome</keyword>
<protein>
    <submittedName>
        <fullName evidence="3">Orange carotenoid protein N-terminal domain-containing protein</fullName>
    </submittedName>
</protein>
<sequence>MLTRQISQDSVVSQTVDQFTELRADEQLIILWRIYEMMGEAIHMAAPAVMFSQMVQSLFAQLLQLQRKEQIEALQDIASGEETRISVAYGNLSAPLKLAFWYRLAQAHKRGQFPAVPQAEHLSYKAERLLENLQQLGFNQKVTFLQAAVEELGQRW</sequence>
<gene>
    <name evidence="3" type="ORF">ACFVKH_04175</name>
</gene>
<proteinExistence type="inferred from homology"/>
<keyword evidence="1" id="KW-0793">Thylakoid</keyword>
<evidence type="ECO:0000313" key="3">
    <source>
        <dbReference type="EMBL" id="MFE4105464.1"/>
    </source>
</evidence>
<dbReference type="PROSITE" id="PS51773">
    <property type="entry name" value="OCP_N"/>
    <property type="match status" value="1"/>
</dbReference>
<dbReference type="RefSeq" id="WP_377962052.1">
    <property type="nucleotide sequence ID" value="NZ_JBHZOL010000023.1"/>
</dbReference>
<accession>A0ABW6IBP5</accession>
<name>A0ABW6IBP5_9CYAN</name>
<comment type="caution">
    <text evidence="3">The sequence shown here is derived from an EMBL/GenBank/DDBJ whole genome shotgun (WGS) entry which is preliminary data.</text>
</comment>